<protein>
    <submittedName>
        <fullName evidence="1">Uncharacterized protein</fullName>
    </submittedName>
</protein>
<organism evidence="1 2">
    <name type="scientific">Pseudorhizobium halotolerans</name>
    <dbReference type="NCBI Taxonomy" id="1233081"/>
    <lineage>
        <taxon>Bacteria</taxon>
        <taxon>Pseudomonadati</taxon>
        <taxon>Pseudomonadota</taxon>
        <taxon>Alphaproteobacteria</taxon>
        <taxon>Hyphomicrobiales</taxon>
        <taxon>Rhizobiaceae</taxon>
        <taxon>Rhizobium/Agrobacterium group</taxon>
        <taxon>Pseudorhizobium</taxon>
    </lineage>
</organism>
<keyword evidence="2" id="KW-1185">Reference proteome</keyword>
<reference evidence="1 2" key="1">
    <citation type="submission" date="2020-11" db="EMBL/GenBank/DDBJ databases">
        <authorList>
            <person name="Lassalle F."/>
        </authorList>
    </citation>
    <scope>NUCLEOTIDE SEQUENCE [LARGE SCALE GENOMIC DNA]</scope>
    <source>
        <strain evidence="1 2">AB21</strain>
    </source>
</reference>
<dbReference type="Proteomes" id="UP000601041">
    <property type="component" value="Unassembled WGS sequence"/>
</dbReference>
<sequence>MTRAISQEVVLASSWQLKIITFWEVLDELTVALSERGGDHGH</sequence>
<name>A0ABM8PT44_9HYPH</name>
<comment type="caution">
    <text evidence="1">The sequence shown here is derived from an EMBL/GenBank/DDBJ whole genome shotgun (WGS) entry which is preliminary data.</text>
</comment>
<gene>
    <name evidence="1" type="ORF">RHAB21_03736</name>
</gene>
<evidence type="ECO:0000313" key="1">
    <source>
        <dbReference type="EMBL" id="CAD7046886.1"/>
    </source>
</evidence>
<accession>A0ABM8PT44</accession>
<proteinExistence type="predicted"/>
<dbReference type="EMBL" id="CABFWE030000008">
    <property type="protein sequence ID" value="CAD7046886.1"/>
    <property type="molecule type" value="Genomic_DNA"/>
</dbReference>
<evidence type="ECO:0000313" key="2">
    <source>
        <dbReference type="Proteomes" id="UP000601041"/>
    </source>
</evidence>